<comment type="subcellular location">
    <subcellularLocation>
        <location evidence="1">Cell membrane</location>
        <topology evidence="1">Multi-pass membrane protein</topology>
    </subcellularLocation>
</comment>
<keyword evidence="6 7" id="KW-0472">Membrane</keyword>
<keyword evidence="2" id="KW-0813">Transport</keyword>
<dbReference type="InterPro" id="IPR000515">
    <property type="entry name" value="MetI-like"/>
</dbReference>
<proteinExistence type="predicted"/>
<feature type="transmembrane region" description="Helical" evidence="7">
    <location>
        <begin position="317"/>
        <end position="340"/>
    </location>
</feature>
<gene>
    <name evidence="9" type="primary">dppB_32</name>
    <name evidence="9" type="ORF">SDC9_101264</name>
</gene>
<feature type="domain" description="ABC transmembrane type-1" evidence="8">
    <location>
        <begin position="105"/>
        <end position="341"/>
    </location>
</feature>
<dbReference type="GO" id="GO:0005886">
    <property type="term" value="C:plasma membrane"/>
    <property type="evidence" value="ECO:0007669"/>
    <property type="project" value="UniProtKB-SubCell"/>
</dbReference>
<dbReference type="PANTHER" id="PTHR30465:SF0">
    <property type="entry name" value="OLIGOPEPTIDE TRANSPORT SYSTEM PERMEASE PROTEIN APPB"/>
    <property type="match status" value="1"/>
</dbReference>
<dbReference type="Gene3D" id="1.10.3720.10">
    <property type="entry name" value="MetI-like"/>
    <property type="match status" value="1"/>
</dbReference>
<feature type="transmembrane region" description="Helical" evidence="7">
    <location>
        <begin position="217"/>
        <end position="235"/>
    </location>
</feature>
<name>A0A645ANJ2_9ZZZZ</name>
<feature type="transmembrane region" description="Helical" evidence="7">
    <location>
        <begin position="267"/>
        <end position="297"/>
    </location>
</feature>
<sequence length="352" mass="39060">MPPILRFILRRTFSFIITLLITTAVLYATVMLTPAETRAELYMPANARQTEAQRAHMIQLIIEKNHLNDPYPVQYYYWLSNLLHGNWGYSPTMGIDILQALMQRTPATAELALYSILVFIPLGLLSGILAASKQHKAPDKAFRFTAYLATSLPPFILALVLLSIFYVNLHWFSPERIGTAVGLLLNSKDFHSITGLLTIDGLLNGRPDVTLDALRHLAMPVITLAFAHWATLARVTRASMVDEMSQDYVTAAKARGMKESRILWRHVLPNAIAPALTSSLLSAASLITGVFVVEIIFNFKGISEIAVNSMQFIPDAPAALGFTLYSVIVVLLLMFILDLVQAAVDPRLREAL</sequence>
<dbReference type="InterPro" id="IPR035906">
    <property type="entry name" value="MetI-like_sf"/>
</dbReference>
<keyword evidence="4 7" id="KW-0812">Transmembrane</keyword>
<dbReference type="Pfam" id="PF19300">
    <property type="entry name" value="BPD_transp_1_N"/>
    <property type="match status" value="1"/>
</dbReference>
<evidence type="ECO:0000256" key="4">
    <source>
        <dbReference type="ARBA" id="ARBA00022692"/>
    </source>
</evidence>
<evidence type="ECO:0000259" key="8">
    <source>
        <dbReference type="PROSITE" id="PS50928"/>
    </source>
</evidence>
<dbReference type="PANTHER" id="PTHR30465">
    <property type="entry name" value="INNER MEMBRANE ABC TRANSPORTER"/>
    <property type="match status" value="1"/>
</dbReference>
<dbReference type="GO" id="GO:0055085">
    <property type="term" value="P:transmembrane transport"/>
    <property type="evidence" value="ECO:0007669"/>
    <property type="project" value="InterPro"/>
</dbReference>
<dbReference type="Pfam" id="PF00528">
    <property type="entry name" value="BPD_transp_1"/>
    <property type="match status" value="1"/>
</dbReference>
<evidence type="ECO:0000313" key="9">
    <source>
        <dbReference type="EMBL" id="MPM54486.1"/>
    </source>
</evidence>
<dbReference type="InterPro" id="IPR045621">
    <property type="entry name" value="BPD_transp_1_N"/>
</dbReference>
<dbReference type="PROSITE" id="PS50928">
    <property type="entry name" value="ABC_TM1"/>
    <property type="match status" value="1"/>
</dbReference>
<dbReference type="EMBL" id="VSSQ01014824">
    <property type="protein sequence ID" value="MPM54486.1"/>
    <property type="molecule type" value="Genomic_DNA"/>
</dbReference>
<protein>
    <submittedName>
        <fullName evidence="9">Dipeptide transport system permease protein DppB</fullName>
    </submittedName>
</protein>
<feature type="transmembrane region" description="Helical" evidence="7">
    <location>
        <begin position="144"/>
        <end position="167"/>
    </location>
</feature>
<evidence type="ECO:0000256" key="2">
    <source>
        <dbReference type="ARBA" id="ARBA00022448"/>
    </source>
</evidence>
<dbReference type="CDD" id="cd06261">
    <property type="entry name" value="TM_PBP2"/>
    <property type="match status" value="1"/>
</dbReference>
<organism evidence="9">
    <name type="scientific">bioreactor metagenome</name>
    <dbReference type="NCBI Taxonomy" id="1076179"/>
    <lineage>
        <taxon>unclassified sequences</taxon>
        <taxon>metagenomes</taxon>
        <taxon>ecological metagenomes</taxon>
    </lineage>
</organism>
<dbReference type="AlphaFoldDB" id="A0A645ANJ2"/>
<evidence type="ECO:0000256" key="3">
    <source>
        <dbReference type="ARBA" id="ARBA00022475"/>
    </source>
</evidence>
<reference evidence="9" key="1">
    <citation type="submission" date="2019-08" db="EMBL/GenBank/DDBJ databases">
        <authorList>
            <person name="Kucharzyk K."/>
            <person name="Murdoch R.W."/>
            <person name="Higgins S."/>
            <person name="Loffler F."/>
        </authorList>
    </citation>
    <scope>NUCLEOTIDE SEQUENCE</scope>
</reference>
<feature type="transmembrane region" description="Helical" evidence="7">
    <location>
        <begin position="12"/>
        <end position="33"/>
    </location>
</feature>
<evidence type="ECO:0000256" key="7">
    <source>
        <dbReference type="SAM" id="Phobius"/>
    </source>
</evidence>
<feature type="transmembrane region" description="Helical" evidence="7">
    <location>
        <begin position="111"/>
        <end position="132"/>
    </location>
</feature>
<keyword evidence="5 7" id="KW-1133">Transmembrane helix</keyword>
<evidence type="ECO:0000256" key="5">
    <source>
        <dbReference type="ARBA" id="ARBA00022989"/>
    </source>
</evidence>
<dbReference type="SUPFAM" id="SSF161098">
    <property type="entry name" value="MetI-like"/>
    <property type="match status" value="1"/>
</dbReference>
<keyword evidence="3" id="KW-1003">Cell membrane</keyword>
<comment type="caution">
    <text evidence="9">The sequence shown here is derived from an EMBL/GenBank/DDBJ whole genome shotgun (WGS) entry which is preliminary data.</text>
</comment>
<evidence type="ECO:0000256" key="6">
    <source>
        <dbReference type="ARBA" id="ARBA00023136"/>
    </source>
</evidence>
<evidence type="ECO:0000256" key="1">
    <source>
        <dbReference type="ARBA" id="ARBA00004651"/>
    </source>
</evidence>
<accession>A0A645ANJ2</accession>